<evidence type="ECO:0000256" key="1">
    <source>
        <dbReference type="ARBA" id="ARBA00004141"/>
    </source>
</evidence>
<evidence type="ECO:0000256" key="7">
    <source>
        <dbReference type="PIRSR" id="PIRSR608901-1"/>
    </source>
</evidence>
<dbReference type="InterPro" id="IPR008901">
    <property type="entry name" value="ACER"/>
</dbReference>
<feature type="binding site" evidence="8">
    <location>
        <position position="89"/>
    </location>
    <ligand>
        <name>Zn(2+)</name>
        <dbReference type="ChEBI" id="CHEBI:29105"/>
        <note>catalytic</note>
    </ligand>
</feature>
<keyword evidence="4" id="KW-0378">Hydrolase</keyword>
<feature type="binding site" evidence="7">
    <location>
        <position position="25"/>
    </location>
    <ligand>
        <name>Ca(2+)</name>
        <dbReference type="ChEBI" id="CHEBI:29108"/>
    </ligand>
</feature>
<feature type="transmembrane region" description="Helical" evidence="9">
    <location>
        <begin position="193"/>
        <end position="211"/>
    </location>
</feature>
<keyword evidence="8" id="KW-0862">Zinc</keyword>
<dbReference type="GO" id="GO:0046514">
    <property type="term" value="P:ceramide catabolic process"/>
    <property type="evidence" value="ECO:0007669"/>
    <property type="project" value="TreeGrafter"/>
</dbReference>
<keyword evidence="5 9" id="KW-1133">Transmembrane helix</keyword>
<dbReference type="GO" id="GO:0005789">
    <property type="term" value="C:endoplasmic reticulum membrane"/>
    <property type="evidence" value="ECO:0007669"/>
    <property type="project" value="TreeGrafter"/>
</dbReference>
<gene>
    <name evidence="10" type="ORF">M408DRAFT_329022</name>
</gene>
<evidence type="ECO:0000256" key="4">
    <source>
        <dbReference type="ARBA" id="ARBA00022801"/>
    </source>
</evidence>
<feature type="binding site" evidence="7">
    <location>
        <position position="26"/>
    </location>
    <ligand>
        <name>Ca(2+)</name>
        <dbReference type="ChEBI" id="CHEBI:29108"/>
    </ligand>
</feature>
<dbReference type="EMBL" id="KN824290">
    <property type="protein sequence ID" value="KIM28979.1"/>
    <property type="molecule type" value="Genomic_DNA"/>
</dbReference>
<dbReference type="HOGENOM" id="CLU_063293_3_0_1"/>
<keyword evidence="7" id="KW-0106">Calcium</keyword>
<dbReference type="PANTHER" id="PTHR46187:SF3">
    <property type="entry name" value="ALKALINE CERAMIDASE 3"/>
    <property type="match status" value="1"/>
</dbReference>
<proteinExistence type="inferred from homology"/>
<dbReference type="GO" id="GO:0046872">
    <property type="term" value="F:metal ion binding"/>
    <property type="evidence" value="ECO:0007669"/>
    <property type="project" value="UniProtKB-KW"/>
</dbReference>
<reference evidence="11" key="2">
    <citation type="submission" date="2015-01" db="EMBL/GenBank/DDBJ databases">
        <title>Evolutionary Origins and Diversification of the Mycorrhizal Mutualists.</title>
        <authorList>
            <consortium name="DOE Joint Genome Institute"/>
            <consortium name="Mycorrhizal Genomics Consortium"/>
            <person name="Kohler A."/>
            <person name="Kuo A."/>
            <person name="Nagy L.G."/>
            <person name="Floudas D."/>
            <person name="Copeland A."/>
            <person name="Barry K.W."/>
            <person name="Cichocki N."/>
            <person name="Veneault-Fourrey C."/>
            <person name="LaButti K."/>
            <person name="Lindquist E.A."/>
            <person name="Lipzen A."/>
            <person name="Lundell T."/>
            <person name="Morin E."/>
            <person name="Murat C."/>
            <person name="Riley R."/>
            <person name="Ohm R."/>
            <person name="Sun H."/>
            <person name="Tunlid A."/>
            <person name="Henrissat B."/>
            <person name="Grigoriev I.V."/>
            <person name="Hibbett D.S."/>
            <person name="Martin F."/>
        </authorList>
    </citation>
    <scope>NUCLEOTIDE SEQUENCE [LARGE SCALE GENOMIC DNA]</scope>
    <source>
        <strain evidence="11">MAFF 305830</strain>
    </source>
</reference>
<dbReference type="PANTHER" id="PTHR46187">
    <property type="entry name" value="ALKALINE CERAMIDASE 3"/>
    <property type="match status" value="1"/>
</dbReference>
<dbReference type="GO" id="GO:0016811">
    <property type="term" value="F:hydrolase activity, acting on carbon-nitrogen (but not peptide) bonds, in linear amides"/>
    <property type="evidence" value="ECO:0007669"/>
    <property type="project" value="InterPro"/>
</dbReference>
<comment type="similarity">
    <text evidence="2">Belongs to the alkaline ceramidase family.</text>
</comment>
<keyword evidence="7" id="KW-0479">Metal-binding</keyword>
<evidence type="ECO:0000256" key="9">
    <source>
        <dbReference type="SAM" id="Phobius"/>
    </source>
</evidence>
<dbReference type="Pfam" id="PF05875">
    <property type="entry name" value="Ceramidase"/>
    <property type="match status" value="1"/>
</dbReference>
<keyword evidence="11" id="KW-1185">Reference proteome</keyword>
<dbReference type="Proteomes" id="UP000054097">
    <property type="component" value="Unassembled WGS sequence"/>
</dbReference>
<keyword evidence="3 9" id="KW-0812">Transmembrane</keyword>
<sequence>MDIRPVHRAGQAAFGPWGEHTSTLDWCEDNSYDLMWIAETWNSLSNIPFILLALHGMARTYREGVPNQTRYVLTHGMIAFIGIGSFLFHATLMWTAQVLLDELPMIYVSFQVLYCLLLEGRPSSTATYNAGYARAKLFCVGIPTLITVIYLCYPNPIFHQVSYGAIQLYLTYKLQILRSRLPPNSRLKKDCTTLFNTGMFLTALAFAIWNVDNLLCEEITVARKDMWWSVLTQGHAWWHVLVACGSNRMVTGIVGVTNGLKDAEAYEIAYDLWVFPYLRRVTVAGHAEEKAVTVD</sequence>
<feature type="binding site" evidence="7">
    <location>
        <position position="28"/>
    </location>
    <ligand>
        <name>Ca(2+)</name>
        <dbReference type="ChEBI" id="CHEBI:29108"/>
    </ligand>
</feature>
<feature type="binding site" evidence="8">
    <location>
        <position position="239"/>
    </location>
    <ligand>
        <name>Zn(2+)</name>
        <dbReference type="ChEBI" id="CHEBI:29105"/>
        <note>catalytic</note>
    </ligand>
</feature>
<dbReference type="AlphaFoldDB" id="A0A0C3BA27"/>
<accession>A0A0C3BA27</accession>
<dbReference type="STRING" id="933852.A0A0C3BA27"/>
<name>A0A0C3BA27_SERVB</name>
<protein>
    <recommendedName>
        <fullName evidence="12">Alkaline ceramidase</fullName>
    </recommendedName>
</protein>
<evidence type="ECO:0008006" key="12">
    <source>
        <dbReference type="Google" id="ProtNLM"/>
    </source>
</evidence>
<organism evidence="10 11">
    <name type="scientific">Serendipita vermifera MAFF 305830</name>
    <dbReference type="NCBI Taxonomy" id="933852"/>
    <lineage>
        <taxon>Eukaryota</taxon>
        <taxon>Fungi</taxon>
        <taxon>Dikarya</taxon>
        <taxon>Basidiomycota</taxon>
        <taxon>Agaricomycotina</taxon>
        <taxon>Agaricomycetes</taxon>
        <taxon>Sebacinales</taxon>
        <taxon>Serendipitaceae</taxon>
        <taxon>Serendipita</taxon>
    </lineage>
</organism>
<feature type="binding site" evidence="8">
    <location>
        <position position="235"/>
    </location>
    <ligand>
        <name>Zn(2+)</name>
        <dbReference type="ChEBI" id="CHEBI:29105"/>
        <note>catalytic</note>
    </ligand>
</feature>
<feature type="transmembrane region" description="Helical" evidence="9">
    <location>
        <begin position="104"/>
        <end position="120"/>
    </location>
</feature>
<evidence type="ECO:0000256" key="6">
    <source>
        <dbReference type="ARBA" id="ARBA00023136"/>
    </source>
</evidence>
<dbReference type="GO" id="GO:0046513">
    <property type="term" value="P:ceramide biosynthetic process"/>
    <property type="evidence" value="ECO:0007669"/>
    <property type="project" value="TreeGrafter"/>
</dbReference>
<reference evidence="10 11" key="1">
    <citation type="submission" date="2014-04" db="EMBL/GenBank/DDBJ databases">
        <authorList>
            <consortium name="DOE Joint Genome Institute"/>
            <person name="Kuo A."/>
            <person name="Zuccaro A."/>
            <person name="Kohler A."/>
            <person name="Nagy L.G."/>
            <person name="Floudas D."/>
            <person name="Copeland A."/>
            <person name="Barry K.W."/>
            <person name="Cichocki N."/>
            <person name="Veneault-Fourrey C."/>
            <person name="LaButti K."/>
            <person name="Lindquist E.A."/>
            <person name="Lipzen A."/>
            <person name="Lundell T."/>
            <person name="Morin E."/>
            <person name="Murat C."/>
            <person name="Sun H."/>
            <person name="Tunlid A."/>
            <person name="Henrissat B."/>
            <person name="Grigoriev I.V."/>
            <person name="Hibbett D.S."/>
            <person name="Martin F."/>
            <person name="Nordberg H.P."/>
            <person name="Cantor M.N."/>
            <person name="Hua S.X."/>
        </authorList>
    </citation>
    <scope>NUCLEOTIDE SEQUENCE [LARGE SCALE GENOMIC DNA]</scope>
    <source>
        <strain evidence="10 11">MAFF 305830</strain>
    </source>
</reference>
<evidence type="ECO:0000313" key="11">
    <source>
        <dbReference type="Proteomes" id="UP000054097"/>
    </source>
</evidence>
<dbReference type="OrthoDB" id="187171at2759"/>
<feature type="transmembrane region" description="Helical" evidence="9">
    <location>
        <begin position="132"/>
        <end position="151"/>
    </location>
</feature>
<evidence type="ECO:0000256" key="5">
    <source>
        <dbReference type="ARBA" id="ARBA00022989"/>
    </source>
</evidence>
<evidence type="ECO:0000256" key="3">
    <source>
        <dbReference type="ARBA" id="ARBA00022692"/>
    </source>
</evidence>
<feature type="binding site" evidence="7">
    <location>
        <position position="30"/>
    </location>
    <ligand>
        <name>Ca(2+)</name>
        <dbReference type="ChEBI" id="CHEBI:29108"/>
    </ligand>
</feature>
<feature type="binding site" evidence="7">
    <location>
        <position position="39"/>
    </location>
    <ligand>
        <name>Ca(2+)</name>
        <dbReference type="ChEBI" id="CHEBI:29108"/>
    </ligand>
</feature>
<evidence type="ECO:0000256" key="2">
    <source>
        <dbReference type="ARBA" id="ARBA00009780"/>
    </source>
</evidence>
<keyword evidence="6 9" id="KW-0472">Membrane</keyword>
<comment type="cofactor">
    <cofactor evidence="8">
        <name>Zn(2+)</name>
        <dbReference type="ChEBI" id="CHEBI:29105"/>
    </cofactor>
</comment>
<feature type="transmembrane region" description="Helical" evidence="9">
    <location>
        <begin position="70"/>
        <end position="92"/>
    </location>
</feature>
<evidence type="ECO:0000313" key="10">
    <source>
        <dbReference type="EMBL" id="KIM28979.1"/>
    </source>
</evidence>
<evidence type="ECO:0000256" key="8">
    <source>
        <dbReference type="PIRSR" id="PIRSR608901-2"/>
    </source>
</evidence>
<comment type="subcellular location">
    <subcellularLocation>
        <location evidence="1">Membrane</location>
        <topology evidence="1">Multi-pass membrane protein</topology>
    </subcellularLocation>
</comment>